<dbReference type="GO" id="GO:0020002">
    <property type="term" value="C:host cell plasma membrane"/>
    <property type="evidence" value="ECO:0007669"/>
    <property type="project" value="UniProtKB-SubCell"/>
</dbReference>
<comment type="function">
    <text evidence="32">Envelope glycoprotein gp160: Oligomerizes in the host endoplasmic reticulum into predominantly trimers. In a second time, gp160 transits in the host Golgi, where glycosylation is completed. The precursor is then proteolytically cleaved in the trans-Golgi and thereby activated by cellular furin or furin-like proteases to produce gp120 and gp41.</text>
</comment>
<evidence type="ECO:0000256" key="25">
    <source>
        <dbReference type="ARBA" id="ARBA00023136"/>
    </source>
</evidence>
<evidence type="ECO:0000256" key="9">
    <source>
        <dbReference type="ARBA" id="ARBA00022511"/>
    </source>
</evidence>
<keyword evidence="18 32" id="KW-0946">Virion</keyword>
<comment type="domain">
    <text evidence="32">Some of the most genetically diverse regions of the viral genome are present in Env. They are called variable regions 1 through 5 (V1 through V5). Coreceptor usage of gp120 is determined mainly by the primary structure of the third variable region (V3) in the outer domain of gp120. The sequence of V3 determines which coreceptor, CCR5 and/or CXCR4 (corresponding to R5/macrophage, X4/T cell and R5X4/T cell and macrophage tropism), is used to trigger the fusion potential of the Env complex, and hence which cells the virus can infect. Binding to CCR5 involves a region adjacent in addition to V3.</text>
</comment>
<keyword evidence="24 32" id="KW-0175">Coiled coil</keyword>
<evidence type="ECO:0000256" key="24">
    <source>
        <dbReference type="ARBA" id="ARBA00023054"/>
    </source>
</evidence>
<keyword evidence="16 32" id="KW-0732">Signal</keyword>
<evidence type="ECO:0000256" key="19">
    <source>
        <dbReference type="ARBA" id="ARBA00022870"/>
    </source>
</evidence>
<feature type="transmembrane region" description="Helical" evidence="33">
    <location>
        <begin position="513"/>
        <end position="536"/>
    </location>
</feature>
<evidence type="ECO:0000256" key="34">
    <source>
        <dbReference type="SAM" id="MobiDB-lite"/>
    </source>
</evidence>
<evidence type="ECO:0000256" key="11">
    <source>
        <dbReference type="ARBA" id="ARBA00022581"/>
    </source>
</evidence>
<dbReference type="GO" id="GO:0019082">
    <property type="term" value="P:viral protein processing"/>
    <property type="evidence" value="ECO:0007669"/>
    <property type="project" value="UniProtKB-UniRule"/>
</dbReference>
<feature type="site" description="Cleavage; by host furin" evidence="32">
    <location>
        <begin position="512"/>
        <end position="513"/>
    </location>
</feature>
<comment type="miscellaneous">
    <text evidence="32">HIV-1 lineages are divided in three main groups, M (for Major), O (for Outlier), and N (for New, or Non-M, Non-O). The vast majority of strains found worldwide belong to the group M. Group O seems to be endemic to and largely confined to Cameroon and neighboring countries in West Central Africa, where these viruses represent a small minority of HIV-1 strains. The group N is represented by a limited number of isolates from Cameroonian persons. The group M is further subdivided in 9 clades or subtypes (A to D, F to H, J and K).</text>
</comment>
<comment type="PTM">
    <text evidence="32">Highly glycosylated by host. The high number of glycan on the protein is reffered to as 'glycan shield' because it contributes to hide protein sequence from adaptive immune system.</text>
</comment>
<evidence type="ECO:0000256" key="1">
    <source>
        <dbReference type="ARBA" id="ARBA00004402"/>
    </source>
</evidence>
<keyword evidence="31 32" id="KW-1160">Virus entry into host cell</keyword>
<evidence type="ECO:0000256" key="26">
    <source>
        <dbReference type="ARBA" id="ARBA00023139"/>
    </source>
</evidence>
<feature type="region of interest" description="V4" evidence="32">
    <location>
        <begin position="385"/>
        <end position="418"/>
    </location>
</feature>
<evidence type="ECO:0000256" key="10">
    <source>
        <dbReference type="ARBA" id="ARBA00022570"/>
    </source>
</evidence>
<feature type="short sequence motif" description="YXXL motif; contains endocytosis signal" evidence="32">
    <location>
        <begin position="713"/>
        <end position="716"/>
    </location>
</feature>
<feature type="region of interest" description="Fusion peptide" evidence="32">
    <location>
        <begin position="513"/>
        <end position="533"/>
    </location>
</feature>
<protein>
    <recommendedName>
        <fullName evidence="32">Envelope glycoprotein gp160</fullName>
    </recommendedName>
    <alternativeName>
        <fullName evidence="32">Env polyprotein</fullName>
    </alternativeName>
    <component>
        <recommendedName>
            <fullName evidence="32">Surface protein gp120</fullName>
            <shortName evidence="32">SU</shortName>
        </recommendedName>
        <alternativeName>
            <fullName evidence="32">Glycoprotein 120</fullName>
            <shortName evidence="32">gp120</shortName>
        </alternativeName>
    </component>
    <component>
        <recommendedName>
            <fullName evidence="32">Transmembrane protein gp41</fullName>
            <shortName evidence="32">TM</shortName>
        </recommendedName>
        <alternativeName>
            <fullName evidence="32">Glycoprotein 41</fullName>
            <shortName evidence="32">gp41</shortName>
        </alternativeName>
    </component>
</protein>
<keyword evidence="12 32" id="KW-1162">Viral penetration into host cytoplasm</keyword>
<dbReference type="InterPro" id="IPR037527">
    <property type="entry name" value="Gp160"/>
</dbReference>
<feature type="transmembrane region" description="Helical" evidence="33">
    <location>
        <begin position="20"/>
        <end position="42"/>
    </location>
</feature>
<organismHost>
    <name type="scientific">Homo sapiens</name>
    <name type="common">Human</name>
    <dbReference type="NCBI Taxonomy" id="9606"/>
</organismHost>
<dbReference type="InterPro" id="IPR000328">
    <property type="entry name" value="GP41-like"/>
</dbReference>
<evidence type="ECO:0000259" key="36">
    <source>
        <dbReference type="Pfam" id="PF00517"/>
    </source>
</evidence>
<feature type="region of interest" description="Disordered" evidence="34">
    <location>
        <begin position="723"/>
        <end position="744"/>
    </location>
</feature>
<evidence type="ECO:0000256" key="15">
    <source>
        <dbReference type="ARBA" id="ARBA00022703"/>
    </source>
</evidence>
<comment type="miscellaneous">
    <text evidence="32">Inhibitors targeting HIV-1 viral envelope proteins are used as antiretroviral drugs. Attachment of virions to the cell surface via non-specific interactions and CD4 binding can be blocked by inhibitors that include cyanovirin-N, cyclotriazadisulfonamide analogs, PRO 2000, TNX 355 and PRO 542. In addition, BMS 806 can block CD4-induced conformational changes. Env interactions with the coreceptor molecules can be targeted by CCR5 antagonists including SCH-D, maraviroc (UK 427857) and aplaviroc (GW 873140), and the CXCR4 antagonist AMD 070. Fusion of viral and cellular membranes can be inhibited by peptides such as enfuvirtide and tifuvirtide (T 1249). Resistance to inhibitors associated with mutations in Env are observed. Most of the time, single mutations confer only a modest reduction in drug susceptibility. Combination of several mutations is usually required to develop a high-level drug resistance.</text>
</comment>
<keyword evidence="8 32" id="KW-1170">Fusion of virus membrane with host endosomal membrane</keyword>
<evidence type="ECO:0000256" key="28">
    <source>
        <dbReference type="ARBA" id="ARBA00023180"/>
    </source>
</evidence>
<evidence type="ECO:0000256" key="5">
    <source>
        <dbReference type="ARBA" id="ARBA00004578"/>
    </source>
</evidence>
<organism evidence="37">
    <name type="scientific">Human immunodeficiency virus type 1</name>
    <name type="common">HIV-1</name>
    <dbReference type="NCBI Taxonomy" id="11676"/>
    <lineage>
        <taxon>Viruses</taxon>
        <taxon>Riboviria</taxon>
        <taxon>Pararnavirae</taxon>
        <taxon>Artverviricota</taxon>
        <taxon>Revtraviricetes</taxon>
        <taxon>Ortervirales</taxon>
        <taxon>Retroviridae</taxon>
        <taxon>Orthoretrovirinae</taxon>
        <taxon>Lentivirus</taxon>
        <taxon>Lentivirus humimdef1</taxon>
    </lineage>
</organism>
<dbReference type="FunFam" id="1.10.287.210:FF:000001">
    <property type="entry name" value="Envelope glycoprotein gp160"/>
    <property type="match status" value="1"/>
</dbReference>
<evidence type="ECO:0000259" key="35">
    <source>
        <dbReference type="Pfam" id="PF00516"/>
    </source>
</evidence>
<evidence type="ECO:0000256" key="2">
    <source>
        <dbReference type="ARBA" id="ARBA00004433"/>
    </source>
</evidence>
<gene>
    <name evidence="32 37" type="primary">env</name>
</gene>
<feature type="region of interest" description="CD4-binding loop" evidence="32">
    <location>
        <begin position="364"/>
        <end position="374"/>
    </location>
</feature>
<dbReference type="Pfam" id="PF00516">
    <property type="entry name" value="GP120"/>
    <property type="match status" value="1"/>
</dbReference>
<dbReference type="GO" id="GO:0019062">
    <property type="term" value="P:virion attachment to host cell"/>
    <property type="evidence" value="ECO:0007669"/>
    <property type="project" value="UniProtKB-UniRule"/>
</dbReference>
<evidence type="ECO:0000256" key="27">
    <source>
        <dbReference type="ARBA" id="ARBA00023157"/>
    </source>
</evidence>
<evidence type="ECO:0000256" key="4">
    <source>
        <dbReference type="ARBA" id="ARBA00004563"/>
    </source>
</evidence>
<comment type="caution">
    <text evidence="32 33">Lacks conserved residue(s) required for the propagation of feature annotation.</text>
</comment>
<dbReference type="GO" id="GO:0055036">
    <property type="term" value="C:virion membrane"/>
    <property type="evidence" value="ECO:0007669"/>
    <property type="project" value="UniProtKB-SubCell"/>
</dbReference>
<name>A0A0D5BH59_HV1</name>
<comment type="PTM">
    <text evidence="32">Specific enzymatic cleavages in vivo yield mature proteins. Envelope glycoproteins are synthesized as a inactive precursor that is heavily N-glycosylated and processed likely by host cell furin in the Golgi to yield the mature SU and TM proteins. The cleavage site between SU and TM requires the minimal sequence [KR]-X-[KR]-R. About 2 of the 9 disulfide bonds of gp41 are reduced by P4HB/PDI, following binding to CD4 receptor.</text>
</comment>
<evidence type="ECO:0000256" key="29">
    <source>
        <dbReference type="ARBA" id="ARBA00023280"/>
    </source>
</evidence>
<comment type="function">
    <text evidence="32">Surface protein gp120: Attaches the virus to the host lymphoid cell by binding to the primary receptor CD4. This interaction induces a structural rearrangement creating a high affinity binding site for a chemokine coreceptor like CXCR4 and/or CCR5. Acts as a ligand for CD209/DC-SIGN and CLEC4M/DC-SIGNR, which are respectively found on dendritic cells (DCs), and on endothelial cells of liver sinusoids and lymph node sinuses. These interactions allow capture of viral particles at mucosal surfaces by these cells and subsequent transmission to permissive cells. HIV subverts the migration properties of dendritic cells to gain access to CD4+ T-cells in lymph nodes. Virus transmission to permissive T-cells occurs either in trans (without DCs infection, through viral capture and transmission), or in cis (following DCs productive infection, through the usual CD4-gp120 interaction), thereby inducing a robust infection. In trans infection, bound virions remain infectious over days and it is proposed that they are not degraded, but protected in non-lysosomal acidic organelles within the DCs close to the cell membrane thus contributing to the viral infectious potential during DCs' migration from the periphery to the lymphoid tissues. On arrival at lymphoid tissues, intact virions recycle back to DCs' cell surface allowing virus transmission to CD4+ T-cells.</text>
</comment>
<comment type="function">
    <text evidence="32">Transmembrane protein gp41: Acts as a class I viral fusion protein. Under the current model, the protein has at least 3 conformational states: pre-fusion native state, pre-hairpin intermediate state, and post-fusion hairpin state. During fusion of viral and target intracellular membranes, the coiled coil regions (heptad repeats) assume a trimer-of-hairpins structure, positioning the fusion peptide in close proximity to the C-terminal region of the ectodomain. The formation of this structure appears to drive apposition and subsequent fusion of viral and target cell membranes. Complete fusion occurs in host cell endosomes and is dynamin-dependent, however some lipid transfer might occur at the plasma membrane. The virus undergoes clathrin-dependent internalization long before endosomal fusion, thus minimizing the surface exposure of conserved viral epitopes during fusion and reducing the efficacy of inhibitors targeting these epitopes. Membranes fusion leads to delivery of the nucleocapsid into the cytoplasm.</text>
</comment>
<dbReference type="GO" id="GO:0019031">
    <property type="term" value="C:viral envelope"/>
    <property type="evidence" value="ECO:0007669"/>
    <property type="project" value="UniProtKB-KW"/>
</dbReference>
<evidence type="ECO:0000256" key="21">
    <source>
        <dbReference type="ARBA" id="ARBA00022890"/>
    </source>
</evidence>
<evidence type="ECO:0000313" key="37">
    <source>
        <dbReference type="EMBL" id="AJW61096.1"/>
    </source>
</evidence>
<keyword evidence="22 32" id="KW-1133">Transmembrane helix</keyword>
<evidence type="ECO:0000256" key="8">
    <source>
        <dbReference type="ARBA" id="ARBA00022510"/>
    </source>
</evidence>
<evidence type="ECO:0000256" key="33">
    <source>
        <dbReference type="RuleBase" id="RU363095"/>
    </source>
</evidence>
<keyword evidence="13 32" id="KW-0165">Cleavage on pair of basic residues</keyword>
<evidence type="ECO:0000256" key="14">
    <source>
        <dbReference type="ARBA" id="ARBA00022692"/>
    </source>
</evidence>
<evidence type="ECO:0000256" key="12">
    <source>
        <dbReference type="ARBA" id="ARBA00022595"/>
    </source>
</evidence>
<dbReference type="EMBL" id="KM082010">
    <property type="protein sequence ID" value="AJW61096.1"/>
    <property type="molecule type" value="Genomic_DNA"/>
</dbReference>
<evidence type="ECO:0000256" key="17">
    <source>
        <dbReference type="ARBA" id="ARBA00022804"/>
    </source>
</evidence>
<evidence type="ECO:0000256" key="32">
    <source>
        <dbReference type="HAMAP-Rule" id="MF_04083"/>
    </source>
</evidence>
<comment type="domain">
    <text evidence="32">The membrane proximal external region (MPER) present in gp41 is a tryptophan-rich region recognized by the antibodies 2F5, Z13, and 4E10. MPER seems to play a role in fusion.</text>
</comment>
<dbReference type="GO" id="GO:1903908">
    <property type="term" value="P:positive regulation of plasma membrane raft polarization"/>
    <property type="evidence" value="ECO:0007669"/>
    <property type="project" value="UniProtKB-UniRule"/>
</dbReference>
<keyword evidence="26 32" id="KW-0564">Palmitate</keyword>
<keyword evidence="10 32" id="KW-1165">Clathrin-mediated endocytosis of virus by host</keyword>
<evidence type="ECO:0000256" key="31">
    <source>
        <dbReference type="ARBA" id="ARBA00023296"/>
    </source>
</evidence>
<keyword evidence="21 32" id="KW-1164">Virus endocytosis by host</keyword>
<feature type="chain" id="PRO_5023324383" description="Envelope glycoprotein gp160" evidence="32">
    <location>
        <begin position="33"/>
        <end position="857"/>
    </location>
</feature>
<comment type="domain">
    <text evidence="32">The CD4-binding region is targeted by the antibody b12.</text>
</comment>
<comment type="domain">
    <text evidence="32">The YXXL motif is involved in determining the exact site of viral release at the surface of infected mononuclear cells and promotes endocytosis. YXXL and di-leucine endocytosis motifs interact directly or indirectly with the clathrin adapter complexes, opperate independently, and their activities are not additive.</text>
</comment>
<keyword evidence="27 32" id="KW-1015">Disulfide bond</keyword>
<keyword evidence="20 32" id="KW-0261">Viral envelope protein</keyword>
<keyword evidence="9 32" id="KW-1032">Host cell membrane</keyword>
<keyword evidence="28 32" id="KW-0325">Glycoprotein</keyword>
<keyword evidence="17 32" id="KW-1161">Viral attachment to host cell</keyword>
<feature type="disulfide bond" evidence="32">
    <location>
        <begin position="599"/>
        <end position="605"/>
    </location>
</feature>
<dbReference type="GO" id="GO:0075512">
    <property type="term" value="P:clathrin-dependent endocytosis of virus by host cell"/>
    <property type="evidence" value="ECO:0007669"/>
    <property type="project" value="UniProtKB-UniRule"/>
</dbReference>
<dbReference type="Gene3D" id="2.170.40.20">
    <property type="entry name" value="Human immunodeficiency virus 1, Gp160, envelope glycoprotein"/>
    <property type="match status" value="2"/>
</dbReference>
<accession>A0A0D5BH59</accession>
<feature type="disulfide bond" evidence="32">
    <location>
        <begin position="54"/>
        <end position="74"/>
    </location>
</feature>
<keyword evidence="29 32" id="KW-0899">Viral immunoevasion</keyword>
<comment type="subcellular location">
    <molecule>Surface protein gp120</molecule>
    <subcellularLocation>
        <location evidence="32">Virion membrane</location>
        <topology evidence="32">Peripheral membrane protein</topology>
    </subcellularLocation>
    <subcellularLocation>
        <location evidence="32">Host cell membrane</location>
        <topology evidence="32">Peripheral membrane protein</topology>
    </subcellularLocation>
    <subcellularLocation>
        <location evidence="32">Host endosome membrane</location>
        <topology evidence="32">Single-pass type I membrane protein</topology>
    </subcellularLocation>
    <text evidence="32">The surface protein is not anchored to the viral envelope, but associates with the extravirion surface through its binding to TM. It is probably concentrated at the site of budding and incorporated into the virions possibly by contacts between the cytoplasmic tail of Env and the N-terminus of Gag.</text>
</comment>
<dbReference type="GO" id="GO:1903911">
    <property type="term" value="P:positive regulation of receptor clustering"/>
    <property type="evidence" value="ECO:0007669"/>
    <property type="project" value="UniProtKB-UniRule"/>
</dbReference>
<keyword evidence="19 32" id="KW-1043">Host membrane</keyword>
<keyword evidence="25 32" id="KW-0472">Membrane</keyword>
<reference evidence="37" key="1">
    <citation type="submission" date="2014-06" db="EMBL/GenBank/DDBJ databases">
        <authorList>
            <person name="Rothenberger M."/>
            <person name="Keele B.F."/>
            <person name="Schacker T.W."/>
        </authorList>
    </citation>
    <scope>NUCLEOTIDE SEQUENCE</scope>
    <source>
        <strain evidence="37">1775CDNAPBMC28OCT2010.P13E23</strain>
    </source>
</reference>
<evidence type="ECO:0000256" key="22">
    <source>
        <dbReference type="ARBA" id="ARBA00022989"/>
    </source>
</evidence>
<keyword evidence="14 32" id="KW-0812">Transmembrane</keyword>
<comment type="similarity">
    <text evidence="32">Belongs to the HIV-1 env protein family.</text>
</comment>
<feature type="disulfide bond" evidence="32">
    <location>
        <begin position="231"/>
        <end position="242"/>
    </location>
</feature>
<feature type="disulfide bond" evidence="32">
    <location>
        <begin position="221"/>
        <end position="250"/>
    </location>
</feature>
<keyword evidence="11 32" id="KW-0945">Host-virus interaction</keyword>
<evidence type="ECO:0000256" key="3">
    <source>
        <dbReference type="ARBA" id="ARBA00004505"/>
    </source>
</evidence>
<feature type="chain" id="PRO_5023324384" description="Transmembrane protein gp41" evidence="32">
    <location>
        <begin position="513"/>
        <end position="857"/>
    </location>
</feature>
<proteinExistence type="inferred from homology"/>
<feature type="region of interest" description="Immunosuppression" evidence="32">
    <location>
        <begin position="575"/>
        <end position="593"/>
    </location>
</feature>
<feature type="coiled-coil region" evidence="32">
    <location>
        <begin position="634"/>
        <end position="668"/>
    </location>
</feature>
<comment type="subcellular location">
    <molecule>Transmembrane protein gp41</molecule>
    <subcellularLocation>
        <location evidence="32">Virion membrane</location>
        <topology evidence="32">Single-pass type I membrane protein</topology>
    </subcellularLocation>
    <subcellularLocation>
        <location evidence="32">Host cell membrane</location>
        <topology evidence="32">Single-pass type I membrane protein</topology>
    </subcellularLocation>
    <subcellularLocation>
        <location evidence="32">Host endosome membrane</location>
        <topology evidence="32">Single-pass type I membrane protein</topology>
    </subcellularLocation>
    <text evidence="32">It is probably concentrated at the site of budding and incorporated into the virions possibly by contacts between the cytoplasmic tail of Env and the N-terminus of Gag.</text>
</comment>
<feature type="disulfide bond" evidence="32">
    <location>
        <begin position="385"/>
        <end position="418"/>
    </location>
</feature>
<feature type="domain" description="Retroviral envelope protein GP41-like" evidence="36">
    <location>
        <begin position="531"/>
        <end position="719"/>
    </location>
</feature>
<comment type="PTM">
    <text evidence="32">Palmitoylation of the transmembrane protein and of Env polyprotein (prior to its proteolytic cleavage) is essential for their association with host cell membrane lipid rafts. Palmitoylation is therefore required for envelope trafficking to classical lipid rafts, but not for viral replication.</text>
</comment>
<keyword evidence="30 32" id="KW-0449">Lipoprotein</keyword>
<evidence type="ECO:0000256" key="30">
    <source>
        <dbReference type="ARBA" id="ARBA00023288"/>
    </source>
</evidence>
<feature type="topological domain" description="Cytoplasmic" evidence="32">
    <location>
        <begin position="707"/>
        <end position="857"/>
    </location>
</feature>
<dbReference type="GO" id="GO:0016020">
    <property type="term" value="C:membrane"/>
    <property type="evidence" value="ECO:0007669"/>
    <property type="project" value="UniProtKB-UniRule"/>
</dbReference>
<feature type="region of interest" description="MPER; binding to GalCer" evidence="32">
    <location>
        <begin position="663"/>
        <end position="684"/>
    </location>
</feature>
<dbReference type="FunFam" id="2.170.40.20:FF:000004">
    <property type="entry name" value="Envelope glycoprotein gp160"/>
    <property type="match status" value="1"/>
</dbReference>
<evidence type="ECO:0000256" key="6">
    <source>
        <dbReference type="ARBA" id="ARBA00004650"/>
    </source>
</evidence>
<evidence type="ECO:0000256" key="16">
    <source>
        <dbReference type="ARBA" id="ARBA00022729"/>
    </source>
</evidence>
<comment type="domain">
    <text evidence="32 33">The 17 amino acids long immunosuppressive region is present in many retroviral envelope proteins. Synthetic peptides derived from this relatively conserved sequence inhibit immune function in vitro and in vivo.</text>
</comment>
<dbReference type="GO" id="GO:0005198">
    <property type="term" value="F:structural molecule activity"/>
    <property type="evidence" value="ECO:0007669"/>
    <property type="project" value="UniProtKB-UniRule"/>
</dbReference>
<evidence type="ECO:0000256" key="7">
    <source>
        <dbReference type="ARBA" id="ARBA00022506"/>
    </source>
</evidence>
<evidence type="ECO:0000256" key="20">
    <source>
        <dbReference type="ARBA" id="ARBA00022879"/>
    </source>
</evidence>
<feature type="lipid moiety-binding region" description="S-palmitoyl cysteine; by host" evidence="32">
    <location>
        <position position="765"/>
    </location>
</feature>
<dbReference type="GO" id="GO:0044175">
    <property type="term" value="C:host cell endosome membrane"/>
    <property type="evidence" value="ECO:0007669"/>
    <property type="project" value="UniProtKB-SubCell"/>
</dbReference>
<feature type="lipid moiety-binding region" description="S-palmitoyl cysteine; by host" evidence="32">
    <location>
        <position position="838"/>
    </location>
</feature>
<keyword evidence="15 32" id="KW-0053">Apoptosis</keyword>
<keyword evidence="23 32" id="KW-1039">Host endosome</keyword>
<feature type="disulfide bond" evidence="32">
    <location>
        <begin position="378"/>
        <end position="445"/>
    </location>
</feature>
<evidence type="ECO:0000256" key="13">
    <source>
        <dbReference type="ARBA" id="ARBA00022685"/>
    </source>
</evidence>
<dbReference type="CDD" id="cd09909">
    <property type="entry name" value="HIV-1-like_HR1-HR2"/>
    <property type="match status" value="1"/>
</dbReference>
<reference evidence="37" key="2">
    <citation type="journal article" date="2015" name="Proc. Natl. Acad. Sci. U.S.A.">
        <title>Large number of rebounding/founder HIV variants emerge from multifocal infection in lymphatic tissues after treatment interruption.</title>
        <authorList>
            <person name="Rothenberger M.K."/>
            <person name="Keele B.F."/>
            <person name="Wietgrefe S.W."/>
            <person name="Fletcher C.V."/>
            <person name="Beilman G.J."/>
            <person name="Chipman J.G."/>
            <person name="Khoruts A."/>
            <person name="Estes J.D."/>
            <person name="Anderson J."/>
            <person name="Callisto S.P."/>
            <person name="Schmidt T.E."/>
            <person name="Thorkelson A."/>
            <person name="Reilly C."/>
            <person name="Perkey K."/>
            <person name="Reimann T.G."/>
            <person name="Utay N.S."/>
            <person name="Nganou Makamdop K."/>
            <person name="Stevenson M."/>
            <person name="Douek D.C."/>
            <person name="Haase A.T."/>
            <person name="Schacker T.W."/>
        </authorList>
    </citation>
    <scope>NUCLEOTIDE SEQUENCE</scope>
    <source>
        <strain evidence="37">1775CDNAPBMC28OCT2010.P13E23</strain>
    </source>
</reference>
<evidence type="ECO:0000256" key="23">
    <source>
        <dbReference type="ARBA" id="ARBA00023046"/>
    </source>
</evidence>
<sequence length="857" mass="97051">MRAKGTRKNYQHLWRWGGTMLLGMLMICSVAGQLWVTVYYGVPVWKEADTTLFCASNAKAYDTETHNVWATHACVPTDPNPQEVKLENVTENFNMWKNNMVEQMHADIISLWDESLKPCVKLTPLCVTLQCTNISITNGTNVNSTTSGNSTLGSMEEEMKNCSFNVTTSIRNKMQKEYALFYKLDIVPIDNTSYTLINCNTSVITQACPKVSFEPIPIHYCTPAGFALLKCRDKKFNGTGPCRNVSTVQCTHGIRPVVSTQLLLNGSLAEGEVVIRSENFTNNAKVIIVQLNESIEINCTRPNNNTRKSIHIAPGRAFYATGEIIGDIRQAYCNISNGKWNDTLSKIAIKLGEQFNKTIIFNQSSGGDPEIVMHSFNCGGEFFYCNTTQLFNSTWLPNGTRIRSNNTDGTNGNITLPCRIKQIINRWQEVGKAMYAPPIRGQIRCTSNITGLILTRDGGHDRNETKETFRPGGGDMRDNWRSELYKYKVVKIEPIGIAPTKAKRRVVQREKRAVTLGAVFLGFLGAAGSTMGAASMTLTVQARLLLSGIVQQQSNLLRAIEAQQQLLQLTVWGIKQLQARVLAVERYLRDQQLLGIWGCSGKLICTTAVPWNASWSNKSHDQIWQNMTWLQWEREIDNYTSLIYNLLEESQNQQEKNEQDLLALDNWTSLWSWFSISNWLWYIRIFIMIVGGLVGLRIVFAVFSIVNRVRQGYSPLSFQIRLPTPRGPDRPEGIEEEGGDRDRDRSGRLVHGLLALIWDDLRSLCLFLYHHLRDLLLIATRIVGLLGRRVWEALKYWWNLLQYWSQELKNSAISLLNATAIAVAEGTDRIIETVQRICRAILNIPTRIRQGFERALL</sequence>
<feature type="domain" description="Human immunodeficiency virus 1 envelope glycoprotein Gp120" evidence="35">
    <location>
        <begin position="34"/>
        <end position="512"/>
    </location>
</feature>
<dbReference type="HAMAP" id="MF_04083">
    <property type="entry name" value="HIV_ENV"/>
    <property type="match status" value="1"/>
</dbReference>
<comment type="subcellular location">
    <subcellularLocation>
        <location evidence="3">Host cell membrane</location>
        <topology evidence="3">Peripheral membrane protein</topology>
    </subcellularLocation>
    <subcellularLocation>
        <location evidence="1">Host cell membrane</location>
        <topology evidence="1">Single-pass type I membrane protein</topology>
    </subcellularLocation>
    <subcellularLocation>
        <location evidence="2">Host endosome membrane</location>
        <topology evidence="2">Peripheral membrane protein</topology>
    </subcellularLocation>
    <subcellularLocation>
        <location evidence="5">Host endosome membrane</location>
        <topology evidence="5">Single-pass type I membrane protein</topology>
    </subcellularLocation>
    <subcellularLocation>
        <location evidence="6">Virion membrane</location>
        <topology evidence="6">Peripheral membrane protein</topology>
    </subcellularLocation>
    <subcellularLocation>
        <location evidence="4">Virion membrane</location>
        <topology evidence="4">Single-pass type I membrane protein</topology>
    </subcellularLocation>
</comment>
<dbReference type="SUPFAM" id="SSF56502">
    <property type="entry name" value="gp120 core"/>
    <property type="match status" value="2"/>
</dbReference>
<dbReference type="Pfam" id="PF00517">
    <property type="entry name" value="GP41"/>
    <property type="match status" value="1"/>
</dbReference>
<comment type="subunit">
    <text evidence="32">The mature envelope protein (Env) consists of a homotrimer of non-covalently associated gp120-gp41 heterodimers. The resulting complex protrudes from the virus surface as a spike. There seems to be as few as 10 spikes on the average virion. Surface protein gp120 interacts with host CD4, CCR5 and CXCR4. Gp120 also interacts with the C-type lectins CD209/DC-SIGN and CLEC4M/DC-SIGNR (collectively referred to as DC-SIGN(R)). Gp120 and gp41 interact with GalCer. Gp120 interacts with host ITGA4/ITGB7 complex; on CD4+ T-cells, this interaction results in rapid activation of integrin ITGAL/LFA-1, which facilitates efficient cell-to-cell spreading of HIV-1. Gp120 interacts with cell-associated heparan sulfate; this interaction increases virus infectivity on permissive cells and may be involved in infection of CD4- cells.</text>
</comment>
<keyword evidence="7 32" id="KW-1168">Fusion of virus membrane with host membrane</keyword>
<dbReference type="InterPro" id="IPR036377">
    <property type="entry name" value="Gp120_core_sf"/>
</dbReference>
<dbReference type="SUPFAM" id="SSF58069">
    <property type="entry name" value="Virus ectodomain"/>
    <property type="match status" value="1"/>
</dbReference>
<dbReference type="GO" id="GO:0019064">
    <property type="term" value="P:fusion of virus membrane with host plasma membrane"/>
    <property type="evidence" value="ECO:0007669"/>
    <property type="project" value="UniProtKB-UniRule"/>
</dbReference>
<dbReference type="GO" id="GO:0052031">
    <property type="term" value="P:symbiont-mediated perturbation of host defense response"/>
    <property type="evidence" value="ECO:0007669"/>
    <property type="project" value="UniProtKB-UniRule"/>
</dbReference>
<dbReference type="FunFam" id="2.170.40.20:FF:000003">
    <property type="entry name" value="Envelope glycoprotein gp160"/>
    <property type="match status" value="1"/>
</dbReference>
<feature type="transmembrane region" description="Helical" evidence="33">
    <location>
        <begin position="679"/>
        <end position="706"/>
    </location>
</feature>
<feature type="short sequence motif" description="Di-leucine internalization motif" evidence="32">
    <location>
        <begin position="856"/>
        <end position="857"/>
    </location>
</feature>
<dbReference type="InterPro" id="IPR000777">
    <property type="entry name" value="HIV1_Gp120"/>
</dbReference>
<dbReference type="Gene3D" id="1.10.287.210">
    <property type="match status" value="1"/>
</dbReference>
<dbReference type="GO" id="GO:0039654">
    <property type="term" value="P:fusion of virus membrane with host endosome membrane"/>
    <property type="evidence" value="ECO:0007669"/>
    <property type="project" value="UniProtKB-UniRule"/>
</dbReference>
<evidence type="ECO:0000256" key="18">
    <source>
        <dbReference type="ARBA" id="ARBA00022844"/>
    </source>
</evidence>
<dbReference type="Gene3D" id="1.20.5.490">
    <property type="entry name" value="Single helix bin"/>
    <property type="match status" value="1"/>
</dbReference>